<evidence type="ECO:0000256" key="1">
    <source>
        <dbReference type="ARBA" id="ARBA00004651"/>
    </source>
</evidence>
<dbReference type="EMBL" id="LDPZ01000036">
    <property type="protein sequence ID" value="KTQ90501.1"/>
    <property type="molecule type" value="Genomic_DNA"/>
</dbReference>
<feature type="transmembrane region" description="Helical" evidence="6">
    <location>
        <begin position="285"/>
        <end position="305"/>
    </location>
</feature>
<feature type="transmembrane region" description="Helical" evidence="6">
    <location>
        <begin position="35"/>
        <end position="60"/>
    </location>
</feature>
<dbReference type="RefSeq" id="WP_058635839.1">
    <property type="nucleotide sequence ID" value="NZ_LDPZ01000036.1"/>
</dbReference>
<dbReference type="InterPro" id="IPR050833">
    <property type="entry name" value="Poly_Biosynth_Transport"/>
</dbReference>
<feature type="transmembrane region" description="Helical" evidence="6">
    <location>
        <begin position="379"/>
        <end position="401"/>
    </location>
</feature>
<dbReference type="PANTHER" id="PTHR30250:SF31">
    <property type="entry name" value="INNER MEMBRANE PROTEIN YGHQ"/>
    <property type="match status" value="1"/>
</dbReference>
<feature type="transmembrane region" description="Helical" evidence="6">
    <location>
        <begin position="437"/>
        <end position="457"/>
    </location>
</feature>
<comment type="subcellular location">
    <subcellularLocation>
        <location evidence="1">Cell membrane</location>
        <topology evidence="1">Multi-pass membrane protein</topology>
    </subcellularLocation>
</comment>
<evidence type="ECO:0000313" key="8">
    <source>
        <dbReference type="Proteomes" id="UP000078272"/>
    </source>
</evidence>
<feature type="transmembrane region" description="Helical" evidence="6">
    <location>
        <begin position="205"/>
        <end position="225"/>
    </location>
</feature>
<organism evidence="7 8">
    <name type="scientific">Aureimonas ureilytica</name>
    <dbReference type="NCBI Taxonomy" id="401562"/>
    <lineage>
        <taxon>Bacteria</taxon>
        <taxon>Pseudomonadati</taxon>
        <taxon>Pseudomonadota</taxon>
        <taxon>Alphaproteobacteria</taxon>
        <taxon>Hyphomicrobiales</taxon>
        <taxon>Aurantimonadaceae</taxon>
        <taxon>Aureimonas</taxon>
    </lineage>
</organism>
<comment type="caution">
    <text evidence="7">The sequence shown here is derived from an EMBL/GenBank/DDBJ whole genome shotgun (WGS) entry which is preliminary data.</text>
</comment>
<reference evidence="7 8" key="1">
    <citation type="journal article" date="2016" name="Front. Microbiol.">
        <title>Genomic Resource of Rice Seed Associated Bacteria.</title>
        <authorList>
            <person name="Midha S."/>
            <person name="Bansal K."/>
            <person name="Sharma S."/>
            <person name="Kumar N."/>
            <person name="Patil P.P."/>
            <person name="Chaudhry V."/>
            <person name="Patil P.B."/>
        </authorList>
    </citation>
    <scope>NUCLEOTIDE SEQUENCE [LARGE SCALE GENOMIC DNA]</scope>
    <source>
        <strain evidence="7 8">NS226</strain>
    </source>
</reference>
<feature type="transmembrane region" description="Helical" evidence="6">
    <location>
        <begin position="141"/>
        <end position="159"/>
    </location>
</feature>
<evidence type="ECO:0000256" key="6">
    <source>
        <dbReference type="SAM" id="Phobius"/>
    </source>
</evidence>
<dbReference type="AlphaFoldDB" id="A0A175R5L1"/>
<feature type="transmembrane region" description="Helical" evidence="6">
    <location>
        <begin position="165"/>
        <end position="184"/>
    </location>
</feature>
<dbReference type="InterPro" id="IPR002797">
    <property type="entry name" value="Polysacc_synth"/>
</dbReference>
<gene>
    <name evidence="7" type="ORF">NS226_16200</name>
</gene>
<keyword evidence="3 6" id="KW-0812">Transmembrane</keyword>
<proteinExistence type="predicted"/>
<protein>
    <submittedName>
        <fullName evidence="7">Uncharacterized protein</fullName>
    </submittedName>
</protein>
<evidence type="ECO:0000256" key="2">
    <source>
        <dbReference type="ARBA" id="ARBA00022475"/>
    </source>
</evidence>
<evidence type="ECO:0000256" key="3">
    <source>
        <dbReference type="ARBA" id="ARBA00022692"/>
    </source>
</evidence>
<feature type="transmembrane region" description="Helical" evidence="6">
    <location>
        <begin position="7"/>
        <end position="29"/>
    </location>
</feature>
<dbReference type="Proteomes" id="UP000078272">
    <property type="component" value="Unassembled WGS sequence"/>
</dbReference>
<evidence type="ECO:0000313" key="7">
    <source>
        <dbReference type="EMBL" id="KTQ90501.1"/>
    </source>
</evidence>
<accession>A0A175R5L1</accession>
<dbReference type="PATRIC" id="fig|401562.3.peg.2959"/>
<dbReference type="OrthoDB" id="5906224at2"/>
<feature type="transmembrane region" description="Helical" evidence="6">
    <location>
        <begin position="102"/>
        <end position="120"/>
    </location>
</feature>
<feature type="transmembrane region" description="Helical" evidence="6">
    <location>
        <begin position="317"/>
        <end position="340"/>
    </location>
</feature>
<keyword evidence="5 6" id="KW-0472">Membrane</keyword>
<dbReference type="PANTHER" id="PTHR30250">
    <property type="entry name" value="PST FAMILY PREDICTED COLANIC ACID TRANSPORTER"/>
    <property type="match status" value="1"/>
</dbReference>
<dbReference type="GO" id="GO:0005886">
    <property type="term" value="C:plasma membrane"/>
    <property type="evidence" value="ECO:0007669"/>
    <property type="project" value="UniProtKB-SubCell"/>
</dbReference>
<name>A0A175R5L1_9HYPH</name>
<dbReference type="Pfam" id="PF01943">
    <property type="entry name" value="Polysacc_synt"/>
    <property type="match status" value="1"/>
</dbReference>
<keyword evidence="4 6" id="KW-1133">Transmembrane helix</keyword>
<feature type="transmembrane region" description="Helical" evidence="6">
    <location>
        <begin position="352"/>
        <end position="373"/>
    </location>
</feature>
<evidence type="ECO:0000256" key="4">
    <source>
        <dbReference type="ARBA" id="ARBA00022989"/>
    </source>
</evidence>
<feature type="transmembrane region" description="Helical" evidence="6">
    <location>
        <begin position="72"/>
        <end position="96"/>
    </location>
</feature>
<feature type="transmembrane region" description="Helical" evidence="6">
    <location>
        <begin position="413"/>
        <end position="431"/>
    </location>
</feature>
<feature type="transmembrane region" description="Helical" evidence="6">
    <location>
        <begin position="245"/>
        <end position="264"/>
    </location>
</feature>
<evidence type="ECO:0000256" key="5">
    <source>
        <dbReference type="ARBA" id="ARBA00023136"/>
    </source>
</evidence>
<keyword evidence="2" id="KW-1003">Cell membrane</keyword>
<sequence length="480" mass="49789">MTRHALIYLMAFATPGIMGFVSFGIYTRVLSPADYAVYSVGVSLAYLIGNVLYGWLRFALGRYQSEAPQTDFLPFTLASFAVLSGLAVPALALGAVQFLPEFSILAVFAVLAMTVAQALFDITQEVRRARHHSAAFARLSIARSLTSFTLGTGAAFLFVSGSAVVAGIAAGFAALSILSLVALLRAAPSERAGDAVIRRFWRYGLPLSLSGLVFSGNATLARLIVGWLLGAEAAGHFGAALDVTSQLTGIVAASVAAIVGPMAIRAHVTSGRSGSSEHLADGAELFLAAMVPVVVGLILVAPLFGEVVAGRAFEAEVGLLMPLLALSRGLNAFAQFYLHIGFQIVERPLRQVVCGAVTLLVNVGASILLIGPFGVLGAAYGIVLGDIVGVLVSILLLRSVFPMPVPLPSLGRVGLAALAMTATCLAVLHGAEMSPTVLLALTVLAGAGTYGLAAVLLDVANLRRDVLPQALQWLKGGRRA</sequence>
<dbReference type="STRING" id="401562.NS365_04370"/>